<dbReference type="SMART" id="SM00382">
    <property type="entry name" value="AAA"/>
    <property type="match status" value="1"/>
</dbReference>
<dbReference type="Proteomes" id="UP001064087">
    <property type="component" value="Chromosome"/>
</dbReference>
<dbReference type="InterPro" id="IPR003439">
    <property type="entry name" value="ABC_transporter-like_ATP-bd"/>
</dbReference>
<dbReference type="PROSITE" id="PS50893">
    <property type="entry name" value="ABC_TRANSPORTER_2"/>
    <property type="match status" value="1"/>
</dbReference>
<evidence type="ECO:0000256" key="3">
    <source>
        <dbReference type="ARBA" id="ARBA00022741"/>
    </source>
</evidence>
<dbReference type="NCBIfam" id="TIGR01186">
    <property type="entry name" value="proV"/>
    <property type="match status" value="1"/>
</dbReference>
<evidence type="ECO:0000256" key="5">
    <source>
        <dbReference type="RuleBase" id="RU369116"/>
    </source>
</evidence>
<sequence length="350" mass="39185">MTAAAKLSVRNLWKIYGPNPEKLVSRDFPAMCHQERLAHIRENHHFVAAADVSFDISEGEIFVIMGLSGSGKSTVLRAISRLIEPTYGQVFLDGNDLLKAGAREMIEIRRHKMGMVFQNFGLLPHLDVVQNVAFPLKAQRRPRAERRAHARKMIELVGLKGKEQSYPHELSGGQQQRVGIARSLAVEPEIWFLDEPFSALDPLIRAQMQDEFLRLQTQLRKTIVFVTHDFLEALKLADNICIMKDGEIVQIGSPSEIVMRPVNDYVKDFIGDVPLAKVIHAKDVMGAAYADGKTHPTVAHNSILDEALKLFDENTETVDVIGDDGRVLGSLHPLEVIRSLYHDDVTTAQT</sequence>
<evidence type="ECO:0000256" key="2">
    <source>
        <dbReference type="ARBA" id="ARBA00022448"/>
    </source>
</evidence>
<dbReference type="InterPro" id="IPR003593">
    <property type="entry name" value="AAA+_ATPase"/>
</dbReference>
<comment type="subcellular location">
    <subcellularLocation>
        <location evidence="5">Cell inner membrane</location>
        <topology evidence="5">Peripheral membrane protein</topology>
    </subcellularLocation>
</comment>
<evidence type="ECO:0000313" key="8">
    <source>
        <dbReference type="Proteomes" id="UP001064087"/>
    </source>
</evidence>
<reference evidence="7" key="1">
    <citation type="submission" date="2022-10" db="EMBL/GenBank/DDBJ databases">
        <title>Roseovarius pelagicus sp. nov., isolated from Arctic seawater.</title>
        <authorList>
            <person name="Hong Y.W."/>
            <person name="Hwang C.Y."/>
        </authorList>
    </citation>
    <scope>NUCLEOTIDE SEQUENCE</scope>
    <source>
        <strain evidence="7">HL-MP18</strain>
    </source>
</reference>
<evidence type="ECO:0000313" key="7">
    <source>
        <dbReference type="EMBL" id="UXX82542.1"/>
    </source>
</evidence>
<dbReference type="InterPro" id="IPR051921">
    <property type="entry name" value="ABC_osmolyte_uptake_ATP-bind"/>
</dbReference>
<evidence type="ECO:0000259" key="6">
    <source>
        <dbReference type="PROSITE" id="PS50893"/>
    </source>
</evidence>
<gene>
    <name evidence="7" type="ORF">N7U68_15790</name>
</gene>
<evidence type="ECO:0000256" key="4">
    <source>
        <dbReference type="ARBA" id="ARBA00022840"/>
    </source>
</evidence>
<proteinExistence type="inferred from homology"/>
<keyword evidence="8" id="KW-1185">Reference proteome</keyword>
<keyword evidence="5" id="KW-0997">Cell inner membrane</keyword>
<dbReference type="GO" id="GO:0005524">
    <property type="term" value="F:ATP binding"/>
    <property type="evidence" value="ECO:0007669"/>
    <property type="project" value="UniProtKB-KW"/>
</dbReference>
<comment type="catalytic activity">
    <reaction evidence="5">
        <text>a quaternary ammonium(out) + ATP + H2O = a quaternary ammonium(in) + ADP + phosphate + H(+)</text>
        <dbReference type="Rhea" id="RHEA:11036"/>
        <dbReference type="ChEBI" id="CHEBI:15377"/>
        <dbReference type="ChEBI" id="CHEBI:15378"/>
        <dbReference type="ChEBI" id="CHEBI:30616"/>
        <dbReference type="ChEBI" id="CHEBI:35267"/>
        <dbReference type="ChEBI" id="CHEBI:43474"/>
        <dbReference type="ChEBI" id="CHEBI:456216"/>
    </reaction>
</comment>
<evidence type="ECO:0000256" key="1">
    <source>
        <dbReference type="ARBA" id="ARBA00005417"/>
    </source>
</evidence>
<comment type="similarity">
    <text evidence="1 5">Belongs to the ABC transporter superfamily.</text>
</comment>
<keyword evidence="5" id="KW-1003">Cell membrane</keyword>
<dbReference type="Gene3D" id="3.40.50.300">
    <property type="entry name" value="P-loop containing nucleotide triphosphate hydrolases"/>
    <property type="match status" value="1"/>
</dbReference>
<dbReference type="PROSITE" id="PS00211">
    <property type="entry name" value="ABC_TRANSPORTER_1"/>
    <property type="match status" value="1"/>
</dbReference>
<dbReference type="EMBL" id="CP106738">
    <property type="protein sequence ID" value="UXX82542.1"/>
    <property type="molecule type" value="Genomic_DNA"/>
</dbReference>
<keyword evidence="2 5" id="KW-0813">Transport</keyword>
<dbReference type="RefSeq" id="WP_263047429.1">
    <property type="nucleotide sequence ID" value="NZ_CP106738.1"/>
</dbReference>
<keyword evidence="4 5" id="KW-0067">ATP-binding</keyword>
<dbReference type="PANTHER" id="PTHR43869">
    <property type="entry name" value="GLYCINE BETAINE/PROLINE BETAINE TRANSPORT SYSTEM ATP-BINDING PROTEIN PROV"/>
    <property type="match status" value="1"/>
</dbReference>
<keyword evidence="3 5" id="KW-0547">Nucleotide-binding</keyword>
<dbReference type="InterPro" id="IPR027417">
    <property type="entry name" value="P-loop_NTPase"/>
</dbReference>
<protein>
    <recommendedName>
        <fullName evidence="5">Quaternary amine transport ATP-binding protein</fullName>
        <ecNumber evidence="5">7.6.2.9</ecNumber>
    </recommendedName>
</protein>
<comment type="subunit">
    <text evidence="5">The complex is probably composed of two ATP-binding proteins, two transmembrane proteins and a solute-binding protein.</text>
</comment>
<feature type="domain" description="ABC transporter" evidence="6">
    <location>
        <begin position="32"/>
        <end position="270"/>
    </location>
</feature>
<dbReference type="Pfam" id="PF00005">
    <property type="entry name" value="ABC_tran"/>
    <property type="match status" value="1"/>
</dbReference>
<organism evidence="7 8">
    <name type="scientific">Roseovarius pelagicus</name>
    <dbReference type="NCBI Taxonomy" id="2980108"/>
    <lineage>
        <taxon>Bacteria</taxon>
        <taxon>Pseudomonadati</taxon>
        <taxon>Pseudomonadota</taxon>
        <taxon>Alphaproteobacteria</taxon>
        <taxon>Rhodobacterales</taxon>
        <taxon>Roseobacteraceae</taxon>
        <taxon>Roseovarius</taxon>
    </lineage>
</organism>
<dbReference type="PANTHER" id="PTHR43869:SF1">
    <property type="entry name" value="GLYCINE BETAINE_PROLINE BETAINE TRANSPORT SYSTEM ATP-BINDING PROTEIN PROV"/>
    <property type="match status" value="1"/>
</dbReference>
<dbReference type="InterPro" id="IPR017871">
    <property type="entry name" value="ABC_transporter-like_CS"/>
</dbReference>
<dbReference type="EC" id="7.6.2.9" evidence="5"/>
<keyword evidence="5" id="KW-0472">Membrane</keyword>
<name>A0ABY6D8S9_9RHOB</name>
<accession>A0ABY6D8S9</accession>
<dbReference type="InterPro" id="IPR005892">
    <property type="entry name" value="Gly-betaine_transp_ATP-bd"/>
</dbReference>
<dbReference type="SUPFAM" id="SSF52540">
    <property type="entry name" value="P-loop containing nucleoside triphosphate hydrolases"/>
    <property type="match status" value="1"/>
</dbReference>